<organism evidence="5 6">
    <name type="scientific">Polyangium jinanense</name>
    <dbReference type="NCBI Taxonomy" id="2829994"/>
    <lineage>
        <taxon>Bacteria</taxon>
        <taxon>Pseudomonadati</taxon>
        <taxon>Myxococcota</taxon>
        <taxon>Polyangia</taxon>
        <taxon>Polyangiales</taxon>
        <taxon>Polyangiaceae</taxon>
        <taxon>Polyangium</taxon>
    </lineage>
</organism>
<evidence type="ECO:0000256" key="1">
    <source>
        <dbReference type="ARBA" id="ARBA00037217"/>
    </source>
</evidence>
<evidence type="ECO:0000256" key="2">
    <source>
        <dbReference type="ARBA" id="ARBA00038825"/>
    </source>
</evidence>
<sequence length="529" mass="57429">MRDTHDVVIIGGGHNGLVMGAYLAKAGLDVCIVEKNAWLGGGCVTQEVCGDGYKSDLAAICHIFIQANPLLRNDELGLKSRYGLKYTYPDAPYAVVFPDDRAYVCHRDVERTCAMIEERFSPRDADAYLKFYQWAAAGLELLLPTMYSPGPSTGELFSALGATARGQDVMRALMMSSLQLLDDWFVNDPVKIAMARFTTEVIAAPQDVGTGMLLYMMVPFIHRFGIGIPVGGSGALTQSLQQCLVDHGATIHTSAGVSRIEVIGGEARGVVLDSGARLGARKAVVSAVNVKQLFQRMLASDNLPDELSVKAGRLKVSSFQTFLQSLALNEAPRYKAGADVDRACCVEFAADTMAEFRQHFDAFSYGHLRSDGPLMITPSLFDPTRAPPGKHVGYLLHYAPYHLAQGASQWDHIGESFADELIAHLRRRTSNMADESIIARSVMTPLGFERWNTSFIEGEANHIGNYIFQSMGMRPMPGYGHHRTPVSRLYMTGASTHPGGGLTAGSGRAAAMVLMRDLGMSTEAIFTGS</sequence>
<reference evidence="5 6" key="1">
    <citation type="submission" date="2021-04" db="EMBL/GenBank/DDBJ databases">
        <title>Genome analysis of Polyangium sp.</title>
        <authorList>
            <person name="Li Y."/>
            <person name="Wang J."/>
        </authorList>
    </citation>
    <scope>NUCLEOTIDE SEQUENCE [LARGE SCALE GENOMIC DNA]</scope>
    <source>
        <strain evidence="5 6">SDU14</strain>
    </source>
</reference>
<comment type="function">
    <text evidence="1">Probable oxidoreductase that may play a role as regulator of mitochondrial function.</text>
</comment>
<evidence type="ECO:0000256" key="3">
    <source>
        <dbReference type="ARBA" id="ARBA00040298"/>
    </source>
</evidence>
<evidence type="ECO:0000259" key="4">
    <source>
        <dbReference type="Pfam" id="PF01593"/>
    </source>
</evidence>
<dbReference type="InterPro" id="IPR002937">
    <property type="entry name" value="Amino_oxidase"/>
</dbReference>
<evidence type="ECO:0000313" key="6">
    <source>
        <dbReference type="Proteomes" id="UP001151081"/>
    </source>
</evidence>
<dbReference type="InterPro" id="IPR036188">
    <property type="entry name" value="FAD/NAD-bd_sf"/>
</dbReference>
<dbReference type="EMBL" id="JAGTJJ010000103">
    <property type="protein sequence ID" value="MDC3989296.1"/>
    <property type="molecule type" value="Genomic_DNA"/>
</dbReference>
<dbReference type="AlphaFoldDB" id="A0A9X3XJN7"/>
<feature type="domain" description="Amine oxidase" evidence="4">
    <location>
        <begin position="16"/>
        <end position="306"/>
    </location>
</feature>
<dbReference type="Pfam" id="PF01593">
    <property type="entry name" value="Amino_oxidase"/>
    <property type="match status" value="1"/>
</dbReference>
<name>A0A9X3XJN7_9BACT</name>
<dbReference type="SUPFAM" id="SSF51905">
    <property type="entry name" value="FAD/NAD(P)-binding domain"/>
    <property type="match status" value="1"/>
</dbReference>
<dbReference type="Gene3D" id="3.50.50.60">
    <property type="entry name" value="FAD/NAD(P)-binding domain"/>
    <property type="match status" value="2"/>
</dbReference>
<dbReference type="PANTHER" id="PTHR10668:SF103">
    <property type="entry name" value="PYRIDINE NUCLEOTIDE-DISULFIDE OXIDOREDUCTASE DOMAIN-CONTAINING PROTEIN 2"/>
    <property type="match status" value="1"/>
</dbReference>
<accession>A0A9X3XJN7</accession>
<dbReference type="GO" id="GO:0016491">
    <property type="term" value="F:oxidoreductase activity"/>
    <property type="evidence" value="ECO:0007669"/>
    <property type="project" value="InterPro"/>
</dbReference>
<protein>
    <recommendedName>
        <fullName evidence="3">Pyridine nucleotide-disulfide oxidoreductase domain-containing protein 2</fullName>
    </recommendedName>
</protein>
<comment type="caution">
    <text evidence="5">The sequence shown here is derived from an EMBL/GenBank/DDBJ whole genome shotgun (WGS) entry which is preliminary data.</text>
</comment>
<dbReference type="Proteomes" id="UP001151081">
    <property type="component" value="Unassembled WGS sequence"/>
</dbReference>
<proteinExistence type="predicted"/>
<dbReference type="RefSeq" id="WP_272428352.1">
    <property type="nucleotide sequence ID" value="NZ_JAGTJJ010000103.1"/>
</dbReference>
<keyword evidence="6" id="KW-1185">Reference proteome</keyword>
<comment type="subunit">
    <text evidence="2">Interacts with COX5B; this interaction may contribute to localize PYROXD2 to the inner face of the inner mitochondrial membrane.</text>
</comment>
<dbReference type="PANTHER" id="PTHR10668">
    <property type="entry name" value="PHYTOENE DEHYDROGENASE"/>
    <property type="match status" value="1"/>
</dbReference>
<gene>
    <name evidence="5" type="ORF">KEG57_53025</name>
</gene>
<evidence type="ECO:0000313" key="5">
    <source>
        <dbReference type="EMBL" id="MDC3989296.1"/>
    </source>
</evidence>